<protein>
    <recommendedName>
        <fullName evidence="14">Cholesterol oxidase</fullName>
        <ecNumber evidence="13">1.1.3.6</ecNumber>
        <ecNumber evidence="11">5.3.3.1</ecNumber>
    </recommendedName>
    <alternativeName>
        <fullName evidence="15">Cholesterol isomerase</fullName>
    </alternativeName>
</protein>
<sequence length="548" mass="58639">MTETRREFGQRILGAAAALGLNTVTGVGVVGRSIAAGGLAATVAESSRAQAGRERVRALVVGTGYGGAVTALRLAERGIPVTMLEMGRLWNTPGADGKVFCSNEHPDDRAMWFSTQAAAVVTSFGGHPVNREVPYGAGVLALKRYAGMDVYLGRGVGGGSLVNMAMLITPLREVLAEVMPAGFLVDDFLLRHCPKARAKLKANTIRPAYFESSVYHQYARTLRANLARAGYTTDFLPSGYDFAYMEKEEAGLVPRSALGNEGGFGNNHGKSSLDKNYLAEAMGTGRVTIRAMSSVKKIERAPDRTWVVTVEEIDLAGNILRRYTVGCDYLFLAGGSIGTTEMLVRARQTGTLPRLNSHVGTRWSANGDIFVCRANTPENPVGIPQSIVPATGFRTRDQDGRPLFSMSLPLPFPFESGISMSIVMPRNPETGSFTYDRAGDQALLNWSGQNAPAVTSAKHVFDQVNGANGTQYRNDLFSGKVFSDAATYHAVGGVPLGRATDLYGRVAGYDRLYVTDGALIPGALAANPALTVAALAERNIENVLLRDF</sequence>
<evidence type="ECO:0000256" key="15">
    <source>
        <dbReference type="ARBA" id="ARBA00049778"/>
    </source>
</evidence>
<evidence type="ECO:0000256" key="6">
    <source>
        <dbReference type="ARBA" id="ARBA00023002"/>
    </source>
</evidence>
<dbReference type="EC" id="1.1.3.6" evidence="13"/>
<dbReference type="EMBL" id="CP015118">
    <property type="protein sequence ID" value="ARN18600.1"/>
    <property type="molecule type" value="Genomic_DNA"/>
</dbReference>
<evidence type="ECO:0000256" key="7">
    <source>
        <dbReference type="ARBA" id="ARBA00023098"/>
    </source>
</evidence>
<feature type="domain" description="Glucose-methanol-choline oxidoreductase C-terminal" evidence="16">
    <location>
        <begin position="485"/>
        <end position="536"/>
    </location>
</feature>
<dbReference type="Proteomes" id="UP000193427">
    <property type="component" value="Chromosome"/>
</dbReference>
<dbReference type="RefSeq" id="WP_085748832.1">
    <property type="nucleotide sequence ID" value="NZ_BSPR01000010.1"/>
</dbReference>
<evidence type="ECO:0000256" key="11">
    <source>
        <dbReference type="ARBA" id="ARBA00038856"/>
    </source>
</evidence>
<evidence type="ECO:0000256" key="1">
    <source>
        <dbReference type="ARBA" id="ARBA00001974"/>
    </source>
</evidence>
<evidence type="ECO:0000256" key="10">
    <source>
        <dbReference type="ARBA" id="ARBA00023235"/>
    </source>
</evidence>
<dbReference type="GO" id="GO:0016995">
    <property type="term" value="F:cholesterol oxidase activity"/>
    <property type="evidence" value="ECO:0007669"/>
    <property type="project" value="UniProtKB-EC"/>
</dbReference>
<keyword evidence="8" id="KW-1207">Sterol metabolism</keyword>
<name>A0A1W6L318_9BURK</name>
<dbReference type="KEGG" id="rgu:A4W93_00970"/>
<keyword evidence="7" id="KW-0443">Lipid metabolism</keyword>
<comment type="similarity">
    <text evidence="2">Belongs to the GMC oxidoreductase family.</text>
</comment>
<keyword evidence="6" id="KW-0560">Oxidoreductase</keyword>
<evidence type="ECO:0000259" key="16">
    <source>
        <dbReference type="Pfam" id="PF05199"/>
    </source>
</evidence>
<keyword evidence="3" id="KW-0153">Cholesterol metabolism</keyword>
<evidence type="ECO:0000256" key="5">
    <source>
        <dbReference type="ARBA" id="ARBA00022827"/>
    </source>
</evidence>
<dbReference type="Gene3D" id="3.30.410.10">
    <property type="entry name" value="Cholesterol Oxidase, domain 2"/>
    <property type="match status" value="1"/>
</dbReference>
<evidence type="ECO:0000256" key="13">
    <source>
        <dbReference type="ARBA" id="ARBA00049723"/>
    </source>
</evidence>
<evidence type="ECO:0000313" key="17">
    <source>
        <dbReference type="EMBL" id="ARN18600.1"/>
    </source>
</evidence>
<dbReference type="EC" id="5.3.3.1" evidence="11"/>
<keyword evidence="4" id="KW-0285">Flavoprotein</keyword>
<evidence type="ECO:0000256" key="9">
    <source>
        <dbReference type="ARBA" id="ARBA00023221"/>
    </source>
</evidence>
<dbReference type="GO" id="GO:0004769">
    <property type="term" value="F:steroid Delta-isomerase activity"/>
    <property type="evidence" value="ECO:0007669"/>
    <property type="project" value="UniProtKB-EC"/>
</dbReference>
<dbReference type="GO" id="GO:0008203">
    <property type="term" value="P:cholesterol metabolic process"/>
    <property type="evidence" value="ECO:0007669"/>
    <property type="project" value="UniProtKB-KW"/>
</dbReference>
<proteinExistence type="inferred from homology"/>
<dbReference type="Pfam" id="PF05199">
    <property type="entry name" value="GMC_oxred_C"/>
    <property type="match status" value="1"/>
</dbReference>
<dbReference type="InterPro" id="IPR036188">
    <property type="entry name" value="FAD/NAD-bd_sf"/>
</dbReference>
<dbReference type="STRING" id="946333.A4W93_00970"/>
<dbReference type="Gene3D" id="3.50.50.60">
    <property type="entry name" value="FAD/NAD(P)-binding domain"/>
    <property type="match status" value="1"/>
</dbReference>
<dbReference type="OrthoDB" id="9787779at2"/>
<organism evidence="17 18">
    <name type="scientific">Piscinibacter gummiphilus</name>
    <dbReference type="NCBI Taxonomy" id="946333"/>
    <lineage>
        <taxon>Bacteria</taxon>
        <taxon>Pseudomonadati</taxon>
        <taxon>Pseudomonadota</taxon>
        <taxon>Betaproteobacteria</taxon>
        <taxon>Burkholderiales</taxon>
        <taxon>Sphaerotilaceae</taxon>
        <taxon>Piscinibacter</taxon>
    </lineage>
</organism>
<evidence type="ECO:0000256" key="4">
    <source>
        <dbReference type="ARBA" id="ARBA00022630"/>
    </source>
</evidence>
<accession>A0A1W6L318</accession>
<evidence type="ECO:0000256" key="14">
    <source>
        <dbReference type="ARBA" id="ARBA00049744"/>
    </source>
</evidence>
<evidence type="ECO:0000256" key="3">
    <source>
        <dbReference type="ARBA" id="ARBA00022548"/>
    </source>
</evidence>
<comment type="pathway">
    <text evidence="12">Steroid metabolism; cholesterol degradation.</text>
</comment>
<evidence type="ECO:0000313" key="18">
    <source>
        <dbReference type="Proteomes" id="UP000193427"/>
    </source>
</evidence>
<comment type="cofactor">
    <cofactor evidence="1">
        <name>FAD</name>
        <dbReference type="ChEBI" id="CHEBI:57692"/>
    </cofactor>
</comment>
<gene>
    <name evidence="17" type="ORF">A4W93_00970</name>
</gene>
<dbReference type="PANTHER" id="PTHR47470">
    <property type="entry name" value="CHOLESTEROL OXIDASE"/>
    <property type="match status" value="1"/>
</dbReference>
<keyword evidence="5" id="KW-0274">FAD</keyword>
<dbReference type="AlphaFoldDB" id="A0A1W6L318"/>
<keyword evidence="18" id="KW-1185">Reference proteome</keyword>
<evidence type="ECO:0000256" key="2">
    <source>
        <dbReference type="ARBA" id="ARBA00010790"/>
    </source>
</evidence>
<dbReference type="SUPFAM" id="SSF54373">
    <property type="entry name" value="FAD-linked reductases, C-terminal domain"/>
    <property type="match status" value="1"/>
</dbReference>
<reference evidence="17 18" key="1">
    <citation type="submission" date="2016-04" db="EMBL/GenBank/DDBJ databases">
        <title>Complete genome sequence of natural rubber-degrading, novel Gram-negative bacterium, Rhizobacter gummiphilus strain NS21.</title>
        <authorList>
            <person name="Tabata M."/>
            <person name="Kasai D."/>
            <person name="Fukuda M."/>
        </authorList>
    </citation>
    <scope>NUCLEOTIDE SEQUENCE [LARGE SCALE GENOMIC DNA]</scope>
    <source>
        <strain evidence="17 18">NS21</strain>
    </source>
</reference>
<dbReference type="Pfam" id="PF22500">
    <property type="entry name" value="GMC_oxred_C_1st"/>
    <property type="match status" value="1"/>
</dbReference>
<dbReference type="SUPFAM" id="SSF51905">
    <property type="entry name" value="FAD/NAD(P)-binding domain"/>
    <property type="match status" value="1"/>
</dbReference>
<evidence type="ECO:0000256" key="12">
    <source>
        <dbReference type="ARBA" id="ARBA00049645"/>
    </source>
</evidence>
<keyword evidence="10" id="KW-0413">Isomerase</keyword>
<dbReference type="InterPro" id="IPR007867">
    <property type="entry name" value="GMC_OxRtase_C"/>
</dbReference>
<dbReference type="InterPro" id="IPR052542">
    <property type="entry name" value="Cholesterol_Oxidase"/>
</dbReference>
<evidence type="ECO:0000256" key="8">
    <source>
        <dbReference type="ARBA" id="ARBA00023166"/>
    </source>
</evidence>
<dbReference type="PANTHER" id="PTHR47470:SF1">
    <property type="entry name" value="FAD-DEPENDENT OXIDOREDUCTASE 2 FAD BINDING DOMAIN-CONTAINING PROTEIN"/>
    <property type="match status" value="1"/>
</dbReference>
<keyword evidence="9" id="KW-0753">Steroid metabolism</keyword>